<accession>A0A6J6NPN4</accession>
<sequence>MTVPSDPAPVLVSDVSGLFAAFNATSPADKSACGRTVQLTQSITTAGGLTASCGAQPVTLDLNGHDLTTLILSTSPASADGHVILTNSSTAEATVRSLVSLQSSDLRVGPRVAVVADSLAVDGGTRNSAIIMSGSGSLVVDGGTVTATSTDPLVPAIGGRLDGQGNSSQGTGSVVVKAGVLTASGTGQGRTAPVIGGASVSPSNSTRFTNGPVPVTVLGGTLTLDAGSAGAPAYGAGGGYGGLLSSVTARLVLGGTSGSPARVVVSQGTIPSVLLDGADLALPTSNELANGGALLPNPSGQVLIPEAIKVTGHHYRLAFPGDTSRLVAAKTFSAGGVTLPQGAYAIDGIDLTSTTDLSTLGGTPDAETGQVRLTASAAPRTVSTISDLRAALDPTEKGSACATGVRLGADFLQGMATLTNRCTGSFVLDLNGKNLTLQELKSVSGSQVTVRSSAAGGSMTVGSVDLSAGGTFVLGRGASLTANGRQSFAFNDNGPTITYLYPGVQFGATPATFRVDGGSATVRSSSDAGPAVGPFTFDGFANDARGSVQVQSGSLSVSKARGVAPLVGGDGYSQATIDLQVSGGTATLDAGGASGTVLDVSQGSTYFAAPLQVSGSADVPGHIEVVRGRIVLASKTTTGDIMQVRAHGTLELGASATLIDSSGVLGYLVSGGVIANAGTITMNPSKLATTKVTGNNYLLTFPAPQGQDPATRRVLAPTLAAAGATLPDGRWKIGSTKLTTTTDLSALTAAGTTDDATGLTSYAVVLGSTEVGSLAALEAALAGCTEPSTLTLSASISAPTTSLPVGCEVTLDLGGYDLTLAQLAVPDGTSVTVVDSGRETPGGPVKGLLTLDGAKATPAGAPFAIAPDGDDVGRVAGSVTIQAATAIGGAQVVPAGSTFEVGSAGVLSKVDGVAASISGGGLLANSGRIGSQIEIGDIGIEGTFTRVVFTLPSGLQVSQLVLGTSLASVGLEFPVIVGLAEDEYVRWGTAPGGGARVLGSTVLGGLEDDEDAVSLYPTIVRKGTELVSSLAELTAALAAAGGPGGSTTIKLAGSLSAPNAELVVPVSSAPAGVPVRLDLNGFDLSVDSIRVAPGALVVSDSSAVEPGDRPGVLSVTPGGARPGVALSAGGSFSVASGVVKVRAAAGQPGIGATGLASAGSVSVTGGVLEVVANLAEAGETAIGSSRGGSQAGSVSVTGGELRVRGFSTDHASLSIGASGRVVALSAAEAGQAGDVGAAIDGDDKVVNNGAIRGDLAGVTAPVAPHNTVVTFATAGGELPAGATATVRAYAGSLGAAGLATLPTPTRGLPGQWVFGGWKVVGDGPATDVATTSTLPGANDAGTVPGALTITAQWTPQSTQVTTLDALRTALAGGWPIVTVPAGTSLDLGSTTLDLGSARFVVSSGAAISGGVGATIIGAAGAVIENAGAIKVAVPVGTGATAYAGAFRGDAFTVIYSGLTGAAGTAQVLGASVSAVGASLPPAPVVPGKRFVGWSPVEQTATTTPEVIGGSTRLAAATTVDGALSGITLYPVYADRPEITSVASQAALIEALTCANGITAPVKVRITGALSLTEPVTTACTVELDLSGGSLQVADDLSLGADLSVVGGTLQLFGDLALGAHTLTIGATGAVSGAVLTSHLTRAEGGGIVNNGVLTWPMGLVSGTDTVPVRGLHFSVSFTVPDGVQAPTDRTVYAPTTGELPVPSRPGFSFVGWSTRSDGAGTLVTSTTALAELVGLSADGAPVAVALFPVWQVLPTGGAGPSSPPTSTPTADPTGTPTAEPTLPAGDSTLVVGPVGTGGSTGAPPQVGVPVSVDVTLPDVPGAAVGYQWQVVLEDGTVVDIEGATGSSFVPTGAYAGALLQVVITISAPGYAPNVQVVAFPRSAVVLPGVIEAFTVDRRVRGAVRGHPVVGRSVRAVLPRGIRRTLPEGATVAYRWSSGRKPLVRGGSERHLTVRRSMLARKLRLTVTVTAPGYETLTVKAPATRVVKARGYTGRRHR</sequence>
<feature type="compositionally biased region" description="Low complexity" evidence="1">
    <location>
        <begin position="1767"/>
        <end position="1781"/>
    </location>
</feature>
<evidence type="ECO:0000313" key="2">
    <source>
        <dbReference type="EMBL" id="CAB4686754.1"/>
    </source>
</evidence>
<reference evidence="2" key="1">
    <citation type="submission" date="2020-05" db="EMBL/GenBank/DDBJ databases">
        <authorList>
            <person name="Chiriac C."/>
            <person name="Salcher M."/>
            <person name="Ghai R."/>
            <person name="Kavagutti S V."/>
        </authorList>
    </citation>
    <scope>NUCLEOTIDE SEQUENCE</scope>
</reference>
<organism evidence="2">
    <name type="scientific">freshwater metagenome</name>
    <dbReference type="NCBI Taxonomy" id="449393"/>
    <lineage>
        <taxon>unclassified sequences</taxon>
        <taxon>metagenomes</taxon>
        <taxon>ecological metagenomes</taxon>
    </lineage>
</organism>
<dbReference type="Gene3D" id="2.60.40.2700">
    <property type="match status" value="1"/>
</dbReference>
<evidence type="ECO:0000256" key="1">
    <source>
        <dbReference type="SAM" id="MobiDB-lite"/>
    </source>
</evidence>
<dbReference type="InterPro" id="IPR013378">
    <property type="entry name" value="InlB-like_B-rpt"/>
</dbReference>
<gene>
    <name evidence="2" type="ORF">UFOPK2579_00153</name>
</gene>
<proteinExistence type="predicted"/>
<feature type="region of interest" description="Disordered" evidence="1">
    <location>
        <begin position="1756"/>
        <end position="1787"/>
    </location>
</feature>
<dbReference type="Pfam" id="PF09479">
    <property type="entry name" value="Flg_new"/>
    <property type="match status" value="1"/>
</dbReference>
<dbReference type="EMBL" id="CAEZXR010000009">
    <property type="protein sequence ID" value="CAB4686754.1"/>
    <property type="molecule type" value="Genomic_DNA"/>
</dbReference>
<protein>
    <submittedName>
        <fullName evidence="2">Unannotated protein</fullName>
    </submittedName>
</protein>
<name>A0A6J6NPN4_9ZZZZ</name>